<keyword evidence="3 7" id="KW-0812">Transmembrane</keyword>
<dbReference type="InterPro" id="IPR038377">
    <property type="entry name" value="Na/Glc_symporter_sf"/>
</dbReference>
<feature type="transmembrane region" description="Helical" evidence="7">
    <location>
        <begin position="62"/>
        <end position="82"/>
    </location>
</feature>
<dbReference type="NCBIfam" id="TIGR00813">
    <property type="entry name" value="sss"/>
    <property type="match status" value="1"/>
</dbReference>
<dbReference type="RefSeq" id="XP_013787413.1">
    <property type="nucleotide sequence ID" value="XM_013931959.2"/>
</dbReference>
<feature type="transmembrane region" description="Helical" evidence="7">
    <location>
        <begin position="315"/>
        <end position="339"/>
    </location>
</feature>
<evidence type="ECO:0000256" key="3">
    <source>
        <dbReference type="ARBA" id="ARBA00022692"/>
    </source>
</evidence>
<keyword evidence="8" id="KW-1185">Reference proteome</keyword>
<dbReference type="Proteomes" id="UP000694941">
    <property type="component" value="Unplaced"/>
</dbReference>
<evidence type="ECO:0000256" key="4">
    <source>
        <dbReference type="ARBA" id="ARBA00022989"/>
    </source>
</evidence>
<dbReference type="PROSITE" id="PS50283">
    <property type="entry name" value="NA_SOLUT_SYMP_3"/>
    <property type="match status" value="1"/>
</dbReference>
<feature type="transmembrane region" description="Helical" evidence="7">
    <location>
        <begin position="273"/>
        <end position="295"/>
    </location>
</feature>
<reference evidence="9" key="1">
    <citation type="submission" date="2025-08" db="UniProtKB">
        <authorList>
            <consortium name="RefSeq"/>
        </authorList>
    </citation>
    <scope>IDENTIFICATION</scope>
    <source>
        <tissue evidence="9">Muscle</tissue>
    </source>
</reference>
<keyword evidence="5 7" id="KW-0472">Membrane</keyword>
<feature type="transmembrane region" description="Helical" evidence="7">
    <location>
        <begin position="103"/>
        <end position="123"/>
    </location>
</feature>
<dbReference type="PANTHER" id="PTHR11819:SF195">
    <property type="entry name" value="SODIUM_GLUCOSE COTRANSPORTER 4"/>
    <property type="match status" value="1"/>
</dbReference>
<comment type="subcellular location">
    <subcellularLocation>
        <location evidence="1">Membrane</location>
        <topology evidence="1">Multi-pass membrane protein</topology>
    </subcellularLocation>
</comment>
<evidence type="ECO:0000256" key="2">
    <source>
        <dbReference type="ARBA" id="ARBA00006434"/>
    </source>
</evidence>
<dbReference type="GeneID" id="106471359"/>
<dbReference type="Gene3D" id="1.20.1730.10">
    <property type="entry name" value="Sodium/glucose cotransporter"/>
    <property type="match status" value="1"/>
</dbReference>
<protein>
    <submittedName>
        <fullName evidence="9">Sodium/glucose cotransporter 4-like</fullName>
    </submittedName>
</protein>
<evidence type="ECO:0000256" key="1">
    <source>
        <dbReference type="ARBA" id="ARBA00004141"/>
    </source>
</evidence>
<sequence>MKSIFGVFVLGFQDVGGYQALIEKFRSVQPNISYVGFNSDNESCSTVPDNYMHLLRSPTDPVVPWTGTTFGLTIIAVWNWCFDQVFVQRTLSAKNLCHAKGGCILAGYLKILPLFLVVFPGMAARVLFPDEIGCSKPEVCKEICGSENGCTNVAYPLLVIHLMPHGATGLMLATMMAALVTSLTSVFNSSSTLFAIDIWIRIRKQASEMEVLIVGRVFVLFMTVVSILWIPIVQSSHSSQLYQYTQSVTSYLAPPVSAIFILAMFWERINEPGAFWGLMCGQVMGIIRFVLDFVYQEPHCSSSQRDSRPGILTEIHYLHFACIQFLFTAFCTVTFSLLTKPIDKKHLYRLTFWTRFSDKQRIDIDKEHEMQSNNGDQAIALEERNILETQKLESSEILEKRSFIKAIPLWRKALNLMCGMGLNPDNEDHQKSTWLTLEQEAQSSTGIVEESSLWKQVCDVNGLCLLVVGVFMFGFYA</sequence>
<gene>
    <name evidence="9" type="primary">LOC106471359</name>
</gene>
<dbReference type="PANTHER" id="PTHR11819">
    <property type="entry name" value="SOLUTE CARRIER FAMILY 5"/>
    <property type="match status" value="1"/>
</dbReference>
<comment type="similarity">
    <text evidence="2 6">Belongs to the sodium:solute symporter (SSF) (TC 2.A.21) family.</text>
</comment>
<feature type="transmembrane region" description="Helical" evidence="7">
    <location>
        <begin position="170"/>
        <end position="199"/>
    </location>
</feature>
<evidence type="ECO:0000256" key="6">
    <source>
        <dbReference type="RuleBase" id="RU362091"/>
    </source>
</evidence>
<dbReference type="Pfam" id="PF00474">
    <property type="entry name" value="SSF"/>
    <property type="match status" value="1"/>
</dbReference>
<organism evidence="8 9">
    <name type="scientific">Limulus polyphemus</name>
    <name type="common">Atlantic horseshoe crab</name>
    <dbReference type="NCBI Taxonomy" id="6850"/>
    <lineage>
        <taxon>Eukaryota</taxon>
        <taxon>Metazoa</taxon>
        <taxon>Ecdysozoa</taxon>
        <taxon>Arthropoda</taxon>
        <taxon>Chelicerata</taxon>
        <taxon>Merostomata</taxon>
        <taxon>Xiphosura</taxon>
        <taxon>Limulidae</taxon>
        <taxon>Limulus</taxon>
    </lineage>
</organism>
<evidence type="ECO:0000256" key="7">
    <source>
        <dbReference type="SAM" id="Phobius"/>
    </source>
</evidence>
<proteinExistence type="inferred from homology"/>
<accession>A0ABM1BRT0</accession>
<feature type="transmembrane region" description="Helical" evidence="7">
    <location>
        <begin position="244"/>
        <end position="266"/>
    </location>
</feature>
<feature type="transmembrane region" description="Helical" evidence="7">
    <location>
        <begin position="211"/>
        <end position="232"/>
    </location>
</feature>
<evidence type="ECO:0000256" key="5">
    <source>
        <dbReference type="ARBA" id="ARBA00023136"/>
    </source>
</evidence>
<evidence type="ECO:0000313" key="8">
    <source>
        <dbReference type="Proteomes" id="UP000694941"/>
    </source>
</evidence>
<keyword evidence="4 7" id="KW-1133">Transmembrane helix</keyword>
<feature type="transmembrane region" description="Helical" evidence="7">
    <location>
        <begin position="457"/>
        <end position="476"/>
    </location>
</feature>
<name>A0ABM1BRT0_LIMPO</name>
<dbReference type="InterPro" id="IPR001734">
    <property type="entry name" value="Na/solute_symporter"/>
</dbReference>
<evidence type="ECO:0000313" key="9">
    <source>
        <dbReference type="RefSeq" id="XP_013787413.1"/>
    </source>
</evidence>